<dbReference type="eggNOG" id="arCOG04682">
    <property type="taxonomic scope" value="Archaea"/>
</dbReference>
<dbReference type="AlphaFoldDB" id="L9WCM8"/>
<reference evidence="2 3" key="1">
    <citation type="journal article" date="2014" name="PLoS Genet.">
        <title>Phylogenetically driven sequencing of extremely halophilic archaea reveals strategies for static and dynamic osmo-response.</title>
        <authorList>
            <person name="Becker E.A."/>
            <person name="Seitzer P.M."/>
            <person name="Tritt A."/>
            <person name="Larsen D."/>
            <person name="Krusor M."/>
            <person name="Yao A.I."/>
            <person name="Wu D."/>
            <person name="Madern D."/>
            <person name="Eisen J.A."/>
            <person name="Darling A.E."/>
            <person name="Facciotti M.T."/>
        </authorList>
    </citation>
    <scope>NUCLEOTIDE SEQUENCE [LARGE SCALE GENOMIC DNA]</scope>
    <source>
        <strain evidence="2 3">JCM 10635</strain>
    </source>
</reference>
<dbReference type="OrthoDB" id="350437at2157"/>
<accession>L9WCM8</accession>
<feature type="compositionally biased region" description="Polar residues" evidence="1">
    <location>
        <begin position="265"/>
        <end position="279"/>
    </location>
</feature>
<keyword evidence="2" id="KW-0808">Transferase</keyword>
<protein>
    <submittedName>
        <fullName evidence="2">Phosphotransferase</fullName>
    </submittedName>
</protein>
<dbReference type="InterPro" id="IPR051678">
    <property type="entry name" value="AGP_Transferase"/>
</dbReference>
<keyword evidence="3" id="KW-1185">Reference proteome</keyword>
<dbReference type="Gene3D" id="3.90.1200.10">
    <property type="match status" value="1"/>
</dbReference>
<dbReference type="EMBL" id="AOHY01000039">
    <property type="protein sequence ID" value="ELY47006.1"/>
    <property type="molecule type" value="Genomic_DNA"/>
</dbReference>
<proteinExistence type="predicted"/>
<dbReference type="PANTHER" id="PTHR21310">
    <property type="entry name" value="AMINOGLYCOSIDE PHOSPHOTRANSFERASE-RELATED-RELATED"/>
    <property type="match status" value="1"/>
</dbReference>
<comment type="caution">
    <text evidence="2">The sequence shown here is derived from an EMBL/GenBank/DDBJ whole genome shotgun (WGS) entry which is preliminary data.</text>
</comment>
<dbReference type="InterPro" id="IPR016477">
    <property type="entry name" value="Fructo-/Ketosamine-3-kinase"/>
</dbReference>
<feature type="region of interest" description="Disordered" evidence="1">
    <location>
        <begin position="258"/>
        <end position="279"/>
    </location>
</feature>
<evidence type="ECO:0000313" key="2">
    <source>
        <dbReference type="EMBL" id="ELY47006.1"/>
    </source>
</evidence>
<organism evidence="2 3">
    <name type="scientific">Natronorubrum bangense JCM 10635</name>
    <dbReference type="NCBI Taxonomy" id="1227500"/>
    <lineage>
        <taxon>Archaea</taxon>
        <taxon>Methanobacteriati</taxon>
        <taxon>Methanobacteriota</taxon>
        <taxon>Stenosarchaea group</taxon>
        <taxon>Halobacteria</taxon>
        <taxon>Halobacteriales</taxon>
        <taxon>Natrialbaceae</taxon>
        <taxon>Natronorubrum</taxon>
    </lineage>
</organism>
<evidence type="ECO:0000313" key="3">
    <source>
        <dbReference type="Proteomes" id="UP000011690"/>
    </source>
</evidence>
<dbReference type="PATRIC" id="fig|1227500.6.peg.2817"/>
<dbReference type="Pfam" id="PF03881">
    <property type="entry name" value="Fructosamin_kin"/>
    <property type="match status" value="1"/>
</dbReference>
<dbReference type="PANTHER" id="PTHR21310:SF15">
    <property type="entry name" value="AMINOGLYCOSIDE PHOSPHOTRANSFERASE DOMAIN-CONTAINING PROTEIN"/>
    <property type="match status" value="1"/>
</dbReference>
<dbReference type="SUPFAM" id="SSF56112">
    <property type="entry name" value="Protein kinase-like (PK-like)"/>
    <property type="match status" value="1"/>
</dbReference>
<dbReference type="GO" id="GO:0016740">
    <property type="term" value="F:transferase activity"/>
    <property type="evidence" value="ECO:0007669"/>
    <property type="project" value="UniProtKB-KW"/>
</dbReference>
<evidence type="ECO:0000256" key="1">
    <source>
        <dbReference type="SAM" id="MobiDB-lite"/>
    </source>
</evidence>
<sequence>MSDEATWLQTEATLLTEIRNRTSVPVPPVLTSGCHDDVAYMLTAYIDGADLHERFTVFDSAIQRELAQSFGTSLAHLHEAFQFDGYGTLETTSKTLTPRRDDWEAWFREYGHRAVRRLPPVFDPLRSELRELIADSPVESAPPARLYPWDFRPGNALVADKSIAAIVDWEAPLAAPASLSVAKAEYLIADWYVPEPEPLRDAFKTGYESVRPYPSVPTAYHVAAIADSAVDSTGTVTNPQYPELEHHDAVAFHRRALEAAVENDPPSSVKPNSQDTGRP</sequence>
<gene>
    <name evidence="2" type="ORF">C494_13966</name>
</gene>
<name>L9WCM8_9EURY</name>
<dbReference type="InterPro" id="IPR011009">
    <property type="entry name" value="Kinase-like_dom_sf"/>
</dbReference>
<dbReference type="Proteomes" id="UP000011690">
    <property type="component" value="Unassembled WGS sequence"/>
</dbReference>
<dbReference type="STRING" id="1227500.C494_13966"/>